<dbReference type="InterPro" id="IPR008936">
    <property type="entry name" value="Rho_GTPase_activation_prot"/>
</dbReference>
<protein>
    <submittedName>
        <fullName evidence="4">RhoGAP-domain-containing protein</fullName>
    </submittedName>
</protein>
<feature type="compositionally biased region" description="Polar residues" evidence="2">
    <location>
        <begin position="482"/>
        <end position="500"/>
    </location>
</feature>
<feature type="compositionally biased region" description="Polar residues" evidence="2">
    <location>
        <begin position="304"/>
        <end position="322"/>
    </location>
</feature>
<dbReference type="GO" id="GO:0060237">
    <property type="term" value="P:regulation of fungal-type cell wall organization"/>
    <property type="evidence" value="ECO:0007669"/>
    <property type="project" value="TreeGrafter"/>
</dbReference>
<dbReference type="GO" id="GO:0007165">
    <property type="term" value="P:signal transduction"/>
    <property type="evidence" value="ECO:0007669"/>
    <property type="project" value="InterPro"/>
</dbReference>
<dbReference type="PANTHER" id="PTHR15228">
    <property type="entry name" value="SPERMATHECAL PHYSIOLOGY VARIANT"/>
    <property type="match status" value="1"/>
</dbReference>
<name>A0A6A6WIC1_9PEZI</name>
<dbReference type="AlphaFoldDB" id="A0A6A6WIC1"/>
<dbReference type="SMART" id="SM00324">
    <property type="entry name" value="RhoGAP"/>
    <property type="match status" value="1"/>
</dbReference>
<dbReference type="RefSeq" id="XP_033604994.1">
    <property type="nucleotide sequence ID" value="XM_033742988.1"/>
</dbReference>
<dbReference type="GeneID" id="54484042"/>
<dbReference type="PROSITE" id="PS50238">
    <property type="entry name" value="RHOGAP"/>
    <property type="match status" value="1"/>
</dbReference>
<feature type="compositionally biased region" description="Low complexity" evidence="2">
    <location>
        <begin position="622"/>
        <end position="632"/>
    </location>
</feature>
<sequence>MLSAQRGKNGEPQPAPVAVSHEDAASKRDLTSWWRQFKRGTAKREEEKAEPLNTIFGVPLLTSVRYANVAISLYDQDGKSYIYGYVPIIVAKCGVFLKEKATEIEGIFRLSGSEKRIKELRAVFDSQETRFGKGLDWSGFTVHDAANILRRYFNTLPEPIIPLQYYEQFRNPIRGHQAQAVGEIDGQGPIVGDFDPDAAIKRLKNLVTEIPPLNRQLLLYILDLLAVFAAKSDVNKMTTANLAAIFQPGILSHPNHAMAPPEYRLSQDVLIFLINNQDHFLIGMQGTAADEKTVQDVQNGPPKQASTPPRKSGVSRSASNASAGAESLRKFGGIRRNVSVSSRNSRGSVVAPQSPATPSHATSPTIGVHRSNTVPSKKSPAVGIARFARPGEKRSEPPTPTSTGTSSTAQAVSLLSTEPSKSPAPAQVPVLAHVDVPATAAVPLATSEVAAPPIEDTTPRAEQPQVNPIESVQLSENEKITQKTAAPTVESSGCVTSEQIPATIREEESAGGTTPTAPASGSSRTLTQMFSRNLAYEQSEKGKDIRRPNKLQKKRGPSSANLSAHSSTQSLTGVISNDTPLSPVLLGSSTTLQGSTKEAFPTSMIDSNQAPGVTLMRPALSPSPSHRSYSTSNDLSEAEHGDETPGAGTAVEPDKKHRWRLSNHQNKHESKPGDLGSNAGAQQSMSSFTSSAGGRGRKSFEPITQWGSESSASTGQRGLDAEIGSPPKEHRGLGGWLKAKLGDKKDRAKSPPESQGQRQQLQGTDAPSRGKSMEVARRDSDQTVETITRPPTAEKAGATAAAVAAAQTYPSAMQASNKMPAGPVSATTQSVDSAAAKPTTTQDTFPKVEG</sequence>
<evidence type="ECO:0000313" key="5">
    <source>
        <dbReference type="Proteomes" id="UP000799437"/>
    </source>
</evidence>
<feature type="region of interest" description="Disordered" evidence="2">
    <location>
        <begin position="455"/>
        <end position="577"/>
    </location>
</feature>
<organism evidence="4 5">
    <name type="scientific">Pseudovirgaria hyperparasitica</name>
    <dbReference type="NCBI Taxonomy" id="470096"/>
    <lineage>
        <taxon>Eukaryota</taxon>
        <taxon>Fungi</taxon>
        <taxon>Dikarya</taxon>
        <taxon>Ascomycota</taxon>
        <taxon>Pezizomycotina</taxon>
        <taxon>Dothideomycetes</taxon>
        <taxon>Dothideomycetes incertae sedis</taxon>
        <taxon>Acrospermales</taxon>
        <taxon>Acrospermaceae</taxon>
        <taxon>Pseudovirgaria</taxon>
    </lineage>
</organism>
<feature type="compositionally biased region" description="Basic and acidic residues" evidence="2">
    <location>
        <begin position="771"/>
        <end position="781"/>
    </location>
</feature>
<reference evidence="4" key="1">
    <citation type="journal article" date="2020" name="Stud. Mycol.">
        <title>101 Dothideomycetes genomes: a test case for predicting lifestyles and emergence of pathogens.</title>
        <authorList>
            <person name="Haridas S."/>
            <person name="Albert R."/>
            <person name="Binder M."/>
            <person name="Bloem J."/>
            <person name="Labutti K."/>
            <person name="Salamov A."/>
            <person name="Andreopoulos B."/>
            <person name="Baker S."/>
            <person name="Barry K."/>
            <person name="Bills G."/>
            <person name="Bluhm B."/>
            <person name="Cannon C."/>
            <person name="Castanera R."/>
            <person name="Culley D."/>
            <person name="Daum C."/>
            <person name="Ezra D."/>
            <person name="Gonzalez J."/>
            <person name="Henrissat B."/>
            <person name="Kuo A."/>
            <person name="Liang C."/>
            <person name="Lipzen A."/>
            <person name="Lutzoni F."/>
            <person name="Magnuson J."/>
            <person name="Mondo S."/>
            <person name="Nolan M."/>
            <person name="Ohm R."/>
            <person name="Pangilinan J."/>
            <person name="Park H.-J."/>
            <person name="Ramirez L."/>
            <person name="Alfaro M."/>
            <person name="Sun H."/>
            <person name="Tritt A."/>
            <person name="Yoshinaga Y."/>
            <person name="Zwiers L.-H."/>
            <person name="Turgeon B."/>
            <person name="Goodwin S."/>
            <person name="Spatafora J."/>
            <person name="Crous P."/>
            <person name="Grigoriev I."/>
        </authorList>
    </citation>
    <scope>NUCLEOTIDE SEQUENCE</scope>
    <source>
        <strain evidence="4">CBS 121739</strain>
    </source>
</reference>
<dbReference type="GO" id="GO:0005096">
    <property type="term" value="F:GTPase activator activity"/>
    <property type="evidence" value="ECO:0007669"/>
    <property type="project" value="UniProtKB-KW"/>
</dbReference>
<feature type="compositionally biased region" description="Basic and acidic residues" evidence="2">
    <location>
        <begin position="538"/>
        <end position="547"/>
    </location>
</feature>
<feature type="compositionally biased region" description="Polar residues" evidence="2">
    <location>
        <begin position="464"/>
        <end position="475"/>
    </location>
</feature>
<feature type="compositionally biased region" description="Polar residues" evidence="2">
    <location>
        <begin position="705"/>
        <end position="716"/>
    </location>
</feature>
<feature type="compositionally biased region" description="Low complexity" evidence="2">
    <location>
        <begin position="335"/>
        <end position="350"/>
    </location>
</feature>
<evidence type="ECO:0000256" key="2">
    <source>
        <dbReference type="SAM" id="MobiDB-lite"/>
    </source>
</evidence>
<feature type="region of interest" description="Disordered" evidence="2">
    <location>
        <begin position="594"/>
        <end position="799"/>
    </location>
</feature>
<evidence type="ECO:0000256" key="1">
    <source>
        <dbReference type="ARBA" id="ARBA00022468"/>
    </source>
</evidence>
<gene>
    <name evidence="4" type="ORF">EJ05DRAFT_471541</name>
</gene>
<feature type="compositionally biased region" description="Polar residues" evidence="2">
    <location>
        <begin position="354"/>
        <end position="376"/>
    </location>
</feature>
<dbReference type="Pfam" id="PF00620">
    <property type="entry name" value="RhoGAP"/>
    <property type="match status" value="1"/>
</dbReference>
<evidence type="ECO:0000259" key="3">
    <source>
        <dbReference type="PROSITE" id="PS50238"/>
    </source>
</evidence>
<feature type="region of interest" description="Disordered" evidence="2">
    <location>
        <begin position="292"/>
        <end position="426"/>
    </location>
</feature>
<dbReference type="InterPro" id="IPR000198">
    <property type="entry name" value="RhoGAP_dom"/>
</dbReference>
<feature type="compositionally biased region" description="Polar residues" evidence="2">
    <location>
        <begin position="825"/>
        <end position="844"/>
    </location>
</feature>
<dbReference type="GO" id="GO:0005938">
    <property type="term" value="C:cell cortex"/>
    <property type="evidence" value="ECO:0007669"/>
    <property type="project" value="TreeGrafter"/>
</dbReference>
<feature type="compositionally biased region" description="Polar residues" evidence="2">
    <location>
        <begin position="752"/>
        <end position="765"/>
    </location>
</feature>
<feature type="compositionally biased region" description="Polar residues" evidence="2">
    <location>
        <begin position="558"/>
        <end position="577"/>
    </location>
</feature>
<feature type="compositionally biased region" description="Polar residues" evidence="2">
    <location>
        <begin position="511"/>
        <end position="531"/>
    </location>
</feature>
<dbReference type="InterPro" id="IPR051025">
    <property type="entry name" value="RhoGAP"/>
</dbReference>
<feature type="compositionally biased region" description="Polar residues" evidence="2">
    <location>
        <begin position="409"/>
        <end position="420"/>
    </location>
</feature>
<keyword evidence="1" id="KW-0343">GTPase activation</keyword>
<dbReference type="EMBL" id="ML996565">
    <property type="protein sequence ID" value="KAF2762543.1"/>
    <property type="molecule type" value="Genomic_DNA"/>
</dbReference>
<feature type="compositionally biased region" description="Low complexity" evidence="2">
    <location>
        <begin position="790"/>
        <end position="799"/>
    </location>
</feature>
<proteinExistence type="predicted"/>
<feature type="region of interest" description="Disordered" evidence="2">
    <location>
        <begin position="814"/>
        <end position="850"/>
    </location>
</feature>
<keyword evidence="5" id="KW-1185">Reference proteome</keyword>
<evidence type="ECO:0000313" key="4">
    <source>
        <dbReference type="EMBL" id="KAF2762543.1"/>
    </source>
</evidence>
<feature type="compositionally biased region" description="Polar residues" evidence="2">
    <location>
        <begin position="679"/>
        <end position="692"/>
    </location>
</feature>
<dbReference type="Gene3D" id="1.10.555.10">
    <property type="entry name" value="Rho GTPase activation protein"/>
    <property type="match status" value="1"/>
</dbReference>
<feature type="compositionally biased region" description="Basic and acidic residues" evidence="2">
    <location>
        <begin position="740"/>
        <end position="750"/>
    </location>
</feature>
<dbReference type="Proteomes" id="UP000799437">
    <property type="component" value="Unassembled WGS sequence"/>
</dbReference>
<feature type="domain" description="Rho-GAP" evidence="3">
    <location>
        <begin position="71"/>
        <end position="281"/>
    </location>
</feature>
<feature type="region of interest" description="Disordered" evidence="2">
    <location>
        <begin position="1"/>
        <end position="26"/>
    </location>
</feature>
<dbReference type="CDD" id="cd04396">
    <property type="entry name" value="RhoGAP_fSAC7_BAG7"/>
    <property type="match status" value="1"/>
</dbReference>
<accession>A0A6A6WIC1</accession>
<dbReference type="SUPFAM" id="SSF48350">
    <property type="entry name" value="GTPase activation domain, GAP"/>
    <property type="match status" value="1"/>
</dbReference>
<dbReference type="PANTHER" id="PTHR15228:SF25">
    <property type="entry name" value="F-BAR DOMAIN-CONTAINING PROTEIN"/>
    <property type="match status" value="1"/>
</dbReference>
<dbReference type="OrthoDB" id="3196451at2759"/>